<dbReference type="PANTHER" id="PTHR42085:SF2">
    <property type="entry name" value="F-BOX DOMAIN-CONTAINING PROTEIN"/>
    <property type="match status" value="1"/>
</dbReference>
<protein>
    <submittedName>
        <fullName evidence="1">Uncharacterized protein</fullName>
    </submittedName>
</protein>
<gene>
    <name evidence="1" type="ORF">Daesc_009329</name>
</gene>
<comment type="caution">
    <text evidence="1">The sequence shown here is derived from an EMBL/GenBank/DDBJ whole genome shotgun (WGS) entry which is preliminary data.</text>
</comment>
<organism evidence="1 2">
    <name type="scientific">Daldinia eschscholtzii</name>
    <dbReference type="NCBI Taxonomy" id="292717"/>
    <lineage>
        <taxon>Eukaryota</taxon>
        <taxon>Fungi</taxon>
        <taxon>Dikarya</taxon>
        <taxon>Ascomycota</taxon>
        <taxon>Pezizomycotina</taxon>
        <taxon>Sordariomycetes</taxon>
        <taxon>Xylariomycetidae</taxon>
        <taxon>Xylariales</taxon>
        <taxon>Hypoxylaceae</taxon>
        <taxon>Daldinia</taxon>
    </lineage>
</organism>
<name>A0AAX6M9D2_9PEZI</name>
<evidence type="ECO:0000313" key="2">
    <source>
        <dbReference type="Proteomes" id="UP001369815"/>
    </source>
</evidence>
<dbReference type="PANTHER" id="PTHR42085">
    <property type="entry name" value="F-BOX DOMAIN-CONTAINING PROTEIN"/>
    <property type="match status" value="1"/>
</dbReference>
<dbReference type="EMBL" id="JBANMG010000009">
    <property type="protein sequence ID" value="KAK6949255.1"/>
    <property type="molecule type" value="Genomic_DNA"/>
</dbReference>
<sequence length="265" mass="30077">MDIEEMAAENQTFRFLDLPPELRDAILSHLLVSDFPIILHNTTLFPPSRSVSGSAYFLDVFLVNTQMYQEASAVFYSQNRFTLNAQSHRLPVHLTSRGGFLSEEGQDARRRVRNLTLHLTRVGGEFERVLGPALSDMVLSGSLRELGLRMGPPSWRGANRMPDPDMVQRPPFQALLRLLADPYLEKVELLAWKVHLTVFCPFHRKAISSVKTDVRTDIKTDAESIDDQGLAILRNGPDWVSLDWRAMVELYGVGQQIVRVGERTY</sequence>
<evidence type="ECO:0000313" key="1">
    <source>
        <dbReference type="EMBL" id="KAK6949255.1"/>
    </source>
</evidence>
<dbReference type="AlphaFoldDB" id="A0AAX6M9D2"/>
<proteinExistence type="predicted"/>
<reference evidence="1 2" key="1">
    <citation type="journal article" date="2024" name="Front Chem Biol">
        <title>Unveiling the potential of Daldinia eschscholtzii MFLUCC 19-0629 through bioactivity and bioinformatics studies for enhanced sustainable agriculture production.</title>
        <authorList>
            <person name="Brooks S."/>
            <person name="Weaver J.A."/>
            <person name="Klomchit A."/>
            <person name="Alharthi S.A."/>
            <person name="Onlamun T."/>
            <person name="Nurani R."/>
            <person name="Vong T.K."/>
            <person name="Alberti F."/>
            <person name="Greco C."/>
        </authorList>
    </citation>
    <scope>NUCLEOTIDE SEQUENCE [LARGE SCALE GENOMIC DNA]</scope>
    <source>
        <strain evidence="1">MFLUCC 19-0629</strain>
    </source>
</reference>
<accession>A0AAX6M9D2</accession>
<dbReference type="Proteomes" id="UP001369815">
    <property type="component" value="Unassembled WGS sequence"/>
</dbReference>
<keyword evidence="2" id="KW-1185">Reference proteome</keyword>
<dbReference type="InterPro" id="IPR038883">
    <property type="entry name" value="AN11006-like"/>
</dbReference>